<evidence type="ECO:0000313" key="3">
    <source>
        <dbReference type="Proteomes" id="UP000799437"/>
    </source>
</evidence>
<dbReference type="AlphaFoldDB" id="A0A6A6VP20"/>
<reference evidence="1" key="1">
    <citation type="journal article" date="2020" name="Stud. Mycol.">
        <title>101 Dothideomycetes genomes: a test case for predicting lifestyles and emergence of pathogens.</title>
        <authorList>
            <person name="Haridas S."/>
            <person name="Albert R."/>
            <person name="Binder M."/>
            <person name="Bloem J."/>
            <person name="Labutti K."/>
            <person name="Salamov A."/>
            <person name="Andreopoulos B."/>
            <person name="Baker S."/>
            <person name="Barry K."/>
            <person name="Bills G."/>
            <person name="Bluhm B."/>
            <person name="Cannon C."/>
            <person name="Castanera R."/>
            <person name="Culley D."/>
            <person name="Daum C."/>
            <person name="Ezra D."/>
            <person name="Gonzalez J."/>
            <person name="Henrissat B."/>
            <person name="Kuo A."/>
            <person name="Liang C."/>
            <person name="Lipzen A."/>
            <person name="Lutzoni F."/>
            <person name="Magnuson J."/>
            <person name="Mondo S."/>
            <person name="Nolan M."/>
            <person name="Ohm R."/>
            <person name="Pangilinan J."/>
            <person name="Park H.-J."/>
            <person name="Ramirez L."/>
            <person name="Alfaro M."/>
            <person name="Sun H."/>
            <person name="Tritt A."/>
            <person name="Yoshinaga Y."/>
            <person name="Zwiers L.-H."/>
            <person name="Turgeon B."/>
            <person name="Goodwin S."/>
            <person name="Spatafora J."/>
            <person name="Crous P."/>
            <person name="Grigoriev I."/>
        </authorList>
    </citation>
    <scope>NUCLEOTIDE SEQUENCE</scope>
    <source>
        <strain evidence="1">CBS 121739</strain>
    </source>
</reference>
<sequence>MQSQTPLEPLSATSLGAETECEVLSDDPYAVYIPQQLNYSGLSSRTSNEVCGSYNFGDPGVYLDQADG</sequence>
<dbReference type="RefSeq" id="XP_033594880.1">
    <property type="nucleotide sequence ID" value="XM_033745048.1"/>
</dbReference>
<gene>
    <name evidence="2" type="ORF">EJ05DRAFT_481307</name>
    <name evidence="1" type="ORF">EJ05DRAFT_481331</name>
</gene>
<dbReference type="EMBL" id="ML996658">
    <property type="protein sequence ID" value="KAF2752378.1"/>
    <property type="molecule type" value="Genomic_DNA"/>
</dbReference>
<name>A0A6A6VP20_9PEZI</name>
<evidence type="ECO:0000313" key="1">
    <source>
        <dbReference type="EMBL" id="KAF2752378.1"/>
    </source>
</evidence>
<protein>
    <submittedName>
        <fullName evidence="1">Uncharacterized protein</fullName>
    </submittedName>
</protein>
<proteinExistence type="predicted"/>
<dbReference type="Proteomes" id="UP000799437">
    <property type="component" value="Unassembled WGS sequence"/>
</dbReference>
<evidence type="ECO:0000313" key="2">
    <source>
        <dbReference type="EMBL" id="KAF2752422.1"/>
    </source>
</evidence>
<dbReference type="EMBL" id="ML996635">
    <property type="protein sequence ID" value="KAF2752422.1"/>
    <property type="molecule type" value="Genomic_DNA"/>
</dbReference>
<keyword evidence="3" id="KW-1185">Reference proteome</keyword>
<dbReference type="GeneID" id="54486102"/>
<organism evidence="1 3">
    <name type="scientific">Pseudovirgaria hyperparasitica</name>
    <dbReference type="NCBI Taxonomy" id="470096"/>
    <lineage>
        <taxon>Eukaryota</taxon>
        <taxon>Fungi</taxon>
        <taxon>Dikarya</taxon>
        <taxon>Ascomycota</taxon>
        <taxon>Pezizomycotina</taxon>
        <taxon>Dothideomycetes</taxon>
        <taxon>Dothideomycetes incertae sedis</taxon>
        <taxon>Acrospermales</taxon>
        <taxon>Acrospermaceae</taxon>
        <taxon>Pseudovirgaria</taxon>
    </lineage>
</organism>
<accession>A0A6A6VP20</accession>